<dbReference type="PANTHER" id="PTHR12223">
    <property type="entry name" value="VESICULAR MANNOSE-BINDING LECTIN"/>
    <property type="match status" value="1"/>
</dbReference>
<feature type="transmembrane region" description="Helical" evidence="6">
    <location>
        <begin position="427"/>
        <end position="443"/>
    </location>
</feature>
<reference evidence="8 9" key="1">
    <citation type="submission" date="2018-03" db="EMBL/GenBank/DDBJ databases">
        <authorList>
            <person name="Fogelqvist J."/>
        </authorList>
    </citation>
    <scope>NUCLEOTIDE SEQUENCE [LARGE SCALE GENOMIC DNA]</scope>
</reference>
<accession>A0A3P3XZ52</accession>
<dbReference type="InterPro" id="IPR005052">
    <property type="entry name" value="Lectin_leg"/>
</dbReference>
<dbReference type="Gene3D" id="2.60.120.200">
    <property type="match status" value="1"/>
</dbReference>
<feature type="transmembrane region" description="Helical" evidence="6">
    <location>
        <begin position="356"/>
        <end position="375"/>
    </location>
</feature>
<dbReference type="SUPFAM" id="SSF49899">
    <property type="entry name" value="Concanavalin A-like lectins/glucanases"/>
    <property type="match status" value="1"/>
</dbReference>
<keyword evidence="4 6" id="KW-1133">Transmembrane helix</keyword>
<dbReference type="PROSITE" id="PS51328">
    <property type="entry name" value="L_LECTIN_LIKE"/>
    <property type="match status" value="1"/>
</dbReference>
<organism evidence="8 9">
    <name type="scientific">Plasmodiophora brassicae</name>
    <name type="common">Clubroot disease agent</name>
    <dbReference type="NCBI Taxonomy" id="37360"/>
    <lineage>
        <taxon>Eukaryota</taxon>
        <taxon>Sar</taxon>
        <taxon>Rhizaria</taxon>
        <taxon>Endomyxa</taxon>
        <taxon>Phytomyxea</taxon>
        <taxon>Plasmodiophorida</taxon>
        <taxon>Plasmodiophoridae</taxon>
        <taxon>Plasmodiophora</taxon>
    </lineage>
</organism>
<proteinExistence type="predicted"/>
<sequence length="447" mass="49999">MIAVASSAAAQSELVGGVDPMRPLLRLVLIGALTSVVLGALPGSPETHRRPIETHHSLHHPFDQSSVYWKYGGSTVMTTKAIRLTPATQSRTGWLWNDYPVESANWEVEIGLRVFSKPHFGGDGFAFWVLSSEMDPSYSASPTSLSGPVFGMRDDFKGFGVIFDTYDNDGRRDNPSIFVVKNINGKFVYNNDNDLADNMVRNLDPSVPYKCTADYRNLGKPVKVLFRYIHGSLHIYVDDTIKETGYKFCLAVSINLEEVKITETHFAFTSMTGEVADAVELTEITTHYIDDSDADIADSTLELSQSVAGTRWRWLYWFVALGTGVLLFGWTVRDIIQLSSFQKSHVNPVYICNELNAWLLTHYCIHFGLCVYLLLGGRITGVILNAPLAAYRLYSIWQKNYLLDPAILTGGSHKGHAKPKLSYTTQLYIAAFLYLIPIFYYVVCLVN</sequence>
<dbReference type="PANTHER" id="PTHR12223:SF28">
    <property type="entry name" value="LECTIN, MANNOSE BINDING 1 LIKE"/>
    <property type="match status" value="1"/>
</dbReference>
<gene>
    <name evidence="8" type="ORF">PLBR_LOCUS436</name>
</gene>
<dbReference type="GO" id="GO:0005789">
    <property type="term" value="C:endoplasmic reticulum membrane"/>
    <property type="evidence" value="ECO:0007669"/>
    <property type="project" value="TreeGrafter"/>
</dbReference>
<feature type="transmembrane region" description="Helical" evidence="6">
    <location>
        <begin position="314"/>
        <end position="336"/>
    </location>
</feature>
<dbReference type="InterPro" id="IPR051136">
    <property type="entry name" value="Intracellular_Lectin-GPT"/>
</dbReference>
<dbReference type="CDD" id="cd07308">
    <property type="entry name" value="lectin_leg-like"/>
    <property type="match status" value="1"/>
</dbReference>
<evidence type="ECO:0000256" key="5">
    <source>
        <dbReference type="ARBA" id="ARBA00023136"/>
    </source>
</evidence>
<feature type="domain" description="L-type lectin-like" evidence="7">
    <location>
        <begin position="44"/>
        <end position="289"/>
    </location>
</feature>
<dbReference type="AlphaFoldDB" id="A0A3P3XZ52"/>
<dbReference type="GO" id="GO:0000139">
    <property type="term" value="C:Golgi membrane"/>
    <property type="evidence" value="ECO:0007669"/>
    <property type="project" value="TreeGrafter"/>
</dbReference>
<evidence type="ECO:0000256" key="3">
    <source>
        <dbReference type="ARBA" id="ARBA00022729"/>
    </source>
</evidence>
<evidence type="ECO:0000256" key="4">
    <source>
        <dbReference type="ARBA" id="ARBA00022989"/>
    </source>
</evidence>
<evidence type="ECO:0000256" key="1">
    <source>
        <dbReference type="ARBA" id="ARBA00004479"/>
    </source>
</evidence>
<dbReference type="GO" id="GO:0005537">
    <property type="term" value="F:D-mannose binding"/>
    <property type="evidence" value="ECO:0007669"/>
    <property type="project" value="TreeGrafter"/>
</dbReference>
<dbReference type="GO" id="GO:0030134">
    <property type="term" value="C:COPII-coated ER to Golgi transport vesicle"/>
    <property type="evidence" value="ECO:0007669"/>
    <property type="project" value="TreeGrafter"/>
</dbReference>
<keyword evidence="8" id="KW-0496">Mitochondrion</keyword>
<evidence type="ECO:0000313" key="8">
    <source>
        <dbReference type="EMBL" id="SPQ93221.1"/>
    </source>
</evidence>
<protein>
    <recommendedName>
        <fullName evidence="7">L-type lectin-like domain-containing protein</fullName>
    </recommendedName>
</protein>
<dbReference type="EMBL" id="OVEO01000001">
    <property type="protein sequence ID" value="SPQ93221.1"/>
    <property type="molecule type" value="Genomic_DNA"/>
</dbReference>
<dbReference type="SMART" id="SM01398">
    <property type="entry name" value="Cornichon"/>
    <property type="match status" value="1"/>
</dbReference>
<evidence type="ECO:0000259" key="7">
    <source>
        <dbReference type="PROSITE" id="PS51328"/>
    </source>
</evidence>
<keyword evidence="2 6" id="KW-0812">Transmembrane</keyword>
<keyword evidence="3" id="KW-0732">Signal</keyword>
<comment type="subcellular location">
    <subcellularLocation>
        <location evidence="1">Membrane</location>
        <topology evidence="1">Single-pass type I membrane protein</topology>
    </subcellularLocation>
</comment>
<dbReference type="GO" id="GO:0005793">
    <property type="term" value="C:endoplasmic reticulum-Golgi intermediate compartment"/>
    <property type="evidence" value="ECO:0007669"/>
    <property type="project" value="TreeGrafter"/>
</dbReference>
<evidence type="ECO:0000256" key="2">
    <source>
        <dbReference type="ARBA" id="ARBA00022692"/>
    </source>
</evidence>
<dbReference type="InterPro" id="IPR003377">
    <property type="entry name" value="Cornichon"/>
</dbReference>
<geneLocation type="mitochondrion" evidence="8"/>
<name>A0A3P3XZ52_PLABS</name>
<dbReference type="GO" id="GO:0006888">
    <property type="term" value="P:endoplasmic reticulum to Golgi vesicle-mediated transport"/>
    <property type="evidence" value="ECO:0007669"/>
    <property type="project" value="TreeGrafter"/>
</dbReference>
<keyword evidence="5 6" id="KW-0472">Membrane</keyword>
<evidence type="ECO:0000256" key="6">
    <source>
        <dbReference type="SAM" id="Phobius"/>
    </source>
</evidence>
<dbReference type="Proteomes" id="UP000290189">
    <property type="component" value="Unassembled WGS sequence"/>
</dbReference>
<dbReference type="Pfam" id="PF03388">
    <property type="entry name" value="Lectin_leg-like"/>
    <property type="match status" value="1"/>
</dbReference>
<evidence type="ECO:0000313" key="9">
    <source>
        <dbReference type="Proteomes" id="UP000290189"/>
    </source>
</evidence>
<dbReference type="Pfam" id="PF03311">
    <property type="entry name" value="Cornichon"/>
    <property type="match status" value="1"/>
</dbReference>
<dbReference type="InterPro" id="IPR013320">
    <property type="entry name" value="ConA-like_dom_sf"/>
</dbReference>